<sequence length="36" mass="4185">MWAALKAAKHLKKDQKCLVIFPDSIRNYMSKFVSDT</sequence>
<accession>A0A378IZ27</accession>
<dbReference type="Gene3D" id="3.40.50.1100">
    <property type="match status" value="1"/>
</dbReference>
<gene>
    <name evidence="1" type="ORF">NCTC12388_00021</name>
</gene>
<dbReference type="InterPro" id="IPR036052">
    <property type="entry name" value="TrpB-like_PALP_sf"/>
</dbReference>
<protein>
    <submittedName>
        <fullName evidence="1">Cysteine synthase</fullName>
        <ecNumber evidence="1">2.5.1.47</ecNumber>
    </submittedName>
</protein>
<evidence type="ECO:0000313" key="2">
    <source>
        <dbReference type="Proteomes" id="UP000254476"/>
    </source>
</evidence>
<proteinExistence type="predicted"/>
<dbReference type="GO" id="GO:0004124">
    <property type="term" value="F:cysteine synthase activity"/>
    <property type="evidence" value="ECO:0007669"/>
    <property type="project" value="UniProtKB-EC"/>
</dbReference>
<dbReference type="Proteomes" id="UP000254476">
    <property type="component" value="Unassembled WGS sequence"/>
</dbReference>
<dbReference type="EC" id="2.5.1.47" evidence="1"/>
<keyword evidence="1" id="KW-0808">Transferase</keyword>
<dbReference type="EMBL" id="UGOB01000001">
    <property type="protein sequence ID" value="STX40713.1"/>
    <property type="molecule type" value="Genomic_DNA"/>
</dbReference>
<evidence type="ECO:0000313" key="1">
    <source>
        <dbReference type="EMBL" id="STX40713.1"/>
    </source>
</evidence>
<name>A0A378IZ27_9GAMM</name>
<organism evidence="1 2">
    <name type="scientific">Legionella gratiana</name>
    <dbReference type="NCBI Taxonomy" id="45066"/>
    <lineage>
        <taxon>Bacteria</taxon>
        <taxon>Pseudomonadati</taxon>
        <taxon>Pseudomonadota</taxon>
        <taxon>Gammaproteobacteria</taxon>
        <taxon>Legionellales</taxon>
        <taxon>Legionellaceae</taxon>
        <taxon>Legionella</taxon>
    </lineage>
</organism>
<dbReference type="AlphaFoldDB" id="A0A378IZ27"/>
<reference evidence="1 2" key="1">
    <citation type="submission" date="2018-06" db="EMBL/GenBank/DDBJ databases">
        <authorList>
            <consortium name="Pathogen Informatics"/>
            <person name="Doyle S."/>
        </authorList>
    </citation>
    <scope>NUCLEOTIDE SEQUENCE [LARGE SCALE GENOMIC DNA]</scope>
    <source>
        <strain evidence="1 2">NCTC12388</strain>
    </source>
</reference>